<evidence type="ECO:0000256" key="4">
    <source>
        <dbReference type="ARBA" id="ARBA00022692"/>
    </source>
</evidence>
<keyword evidence="4 8" id="KW-0812">Transmembrane</keyword>
<feature type="transmembrane region" description="Helical" evidence="8">
    <location>
        <begin position="102"/>
        <end position="120"/>
    </location>
</feature>
<keyword evidence="3" id="KW-0808">Transferase</keyword>
<evidence type="ECO:0000256" key="2">
    <source>
        <dbReference type="ARBA" id="ARBA00022475"/>
    </source>
</evidence>
<comment type="subcellular location">
    <subcellularLocation>
        <location evidence="1">Cell membrane</location>
        <topology evidence="1">Multi-pass membrane protein</topology>
    </subcellularLocation>
</comment>
<reference evidence="9 10" key="1">
    <citation type="submission" date="2020-06" db="EMBL/GenBank/DDBJ databases">
        <title>Actinomadura xiongansis sp. nov., isolated from soil of Baiyangdian.</title>
        <authorList>
            <person name="Zhang X."/>
        </authorList>
    </citation>
    <scope>NUCLEOTIDE SEQUENCE [LARGE SCALE GENOMIC DNA]</scope>
    <source>
        <strain evidence="9 10">HBUM206468</strain>
    </source>
</reference>
<evidence type="ECO:0000256" key="1">
    <source>
        <dbReference type="ARBA" id="ARBA00004651"/>
    </source>
</evidence>
<dbReference type="InterPro" id="IPR018584">
    <property type="entry name" value="GT87"/>
</dbReference>
<keyword evidence="10" id="KW-1185">Reference proteome</keyword>
<proteinExistence type="inferred from homology"/>
<evidence type="ECO:0000256" key="3">
    <source>
        <dbReference type="ARBA" id="ARBA00022679"/>
    </source>
</evidence>
<feature type="transmembrane region" description="Helical" evidence="8">
    <location>
        <begin position="208"/>
        <end position="226"/>
    </location>
</feature>
<comment type="similarity">
    <text evidence="7">Belongs to the glycosyltransferase 87 family.</text>
</comment>
<accession>A0ABR7LUD7</accession>
<sequence>MPERKTVRWGRPAAADIAIVIAGIAVAVAAVAPILLHWMTNPPDQRLVDLDVYRSGGQAVLRGAPVYDVLTQPPQLLPFTYPPFAALLAAPLAVISWPVVQWVWVILVYAALAITICYAFRDLIRRAGRWAPVATGALFGATAHLMSVSDQIRFGQVGLFLVVLCVADCVTESPRWPRGMLIGLATAIKLVPGVFLIYLLISGRRQASINAVTTAVVATLCAFALLPGDSVDFWFGALLDNDRVGANNGTTNQSINGMLLRLYWPGTLTSLLWAACLVTVGYLGFRQARRASLLATRLDGPDARSAEMAGIAIVGLLSVLLSPVGWIHHLVWIILVLGALAGDGRHPRRCLAAAGVWLFYVLPLPWWGTKLIGADHSAPVRFAGRMIQNSYGLMAVSLVLVLGYWLVRRLDLVNRHRESSPGTVGVDTLAR</sequence>
<evidence type="ECO:0000256" key="5">
    <source>
        <dbReference type="ARBA" id="ARBA00022989"/>
    </source>
</evidence>
<evidence type="ECO:0000256" key="8">
    <source>
        <dbReference type="SAM" id="Phobius"/>
    </source>
</evidence>
<dbReference type="RefSeq" id="WP_187245506.1">
    <property type="nucleotide sequence ID" value="NZ_BAAAOK010000014.1"/>
</dbReference>
<organism evidence="9 10">
    <name type="scientific">Actinomadura alba</name>
    <dbReference type="NCBI Taxonomy" id="406431"/>
    <lineage>
        <taxon>Bacteria</taxon>
        <taxon>Bacillati</taxon>
        <taxon>Actinomycetota</taxon>
        <taxon>Actinomycetes</taxon>
        <taxon>Streptosporangiales</taxon>
        <taxon>Thermomonosporaceae</taxon>
        <taxon>Actinomadura</taxon>
    </lineage>
</organism>
<comment type="caution">
    <text evidence="9">The sequence shown here is derived from an EMBL/GenBank/DDBJ whole genome shotgun (WGS) entry which is preliminary data.</text>
</comment>
<feature type="transmembrane region" description="Helical" evidence="8">
    <location>
        <begin position="179"/>
        <end position="201"/>
    </location>
</feature>
<protein>
    <submittedName>
        <fullName evidence="9">DUF2029 domain-containing protein</fullName>
    </submittedName>
</protein>
<dbReference type="Pfam" id="PF09594">
    <property type="entry name" value="GT87"/>
    <property type="match status" value="1"/>
</dbReference>
<feature type="transmembrane region" description="Helical" evidence="8">
    <location>
        <begin position="262"/>
        <end position="285"/>
    </location>
</feature>
<feature type="transmembrane region" description="Helical" evidence="8">
    <location>
        <begin position="350"/>
        <end position="368"/>
    </location>
</feature>
<dbReference type="Proteomes" id="UP000805614">
    <property type="component" value="Unassembled WGS sequence"/>
</dbReference>
<keyword evidence="5 8" id="KW-1133">Transmembrane helix</keyword>
<keyword evidence="2" id="KW-1003">Cell membrane</keyword>
<dbReference type="EMBL" id="JABVEC010000019">
    <property type="protein sequence ID" value="MBC6468455.1"/>
    <property type="molecule type" value="Genomic_DNA"/>
</dbReference>
<feature type="transmembrane region" description="Helical" evidence="8">
    <location>
        <begin position="12"/>
        <end position="36"/>
    </location>
</feature>
<evidence type="ECO:0000256" key="7">
    <source>
        <dbReference type="ARBA" id="ARBA00024033"/>
    </source>
</evidence>
<keyword evidence="6 8" id="KW-0472">Membrane</keyword>
<evidence type="ECO:0000313" key="10">
    <source>
        <dbReference type="Proteomes" id="UP000805614"/>
    </source>
</evidence>
<gene>
    <name evidence="9" type="ORF">HKK74_23590</name>
</gene>
<feature type="transmembrane region" description="Helical" evidence="8">
    <location>
        <begin position="388"/>
        <end position="407"/>
    </location>
</feature>
<evidence type="ECO:0000313" key="9">
    <source>
        <dbReference type="EMBL" id="MBC6468455.1"/>
    </source>
</evidence>
<name>A0ABR7LUD7_9ACTN</name>
<evidence type="ECO:0000256" key="6">
    <source>
        <dbReference type="ARBA" id="ARBA00023136"/>
    </source>
</evidence>